<accession>A0ABQ8U350</accession>
<gene>
    <name evidence="1" type="ORF">PAPYR_11742</name>
</gene>
<evidence type="ECO:0000313" key="2">
    <source>
        <dbReference type="Proteomes" id="UP001141327"/>
    </source>
</evidence>
<reference evidence="1" key="1">
    <citation type="journal article" date="2022" name="bioRxiv">
        <title>Genomics of Preaxostyla Flagellates Illuminates Evolutionary Transitions and the Path Towards Mitochondrial Loss.</title>
        <authorList>
            <person name="Novak L.V.F."/>
            <person name="Treitli S.C."/>
            <person name="Pyrih J."/>
            <person name="Halakuc P."/>
            <person name="Pipaliya S.V."/>
            <person name="Vacek V."/>
            <person name="Brzon O."/>
            <person name="Soukal P."/>
            <person name="Eme L."/>
            <person name="Dacks J.B."/>
            <person name="Karnkowska A."/>
            <person name="Elias M."/>
            <person name="Hampl V."/>
        </authorList>
    </citation>
    <scope>NUCLEOTIDE SEQUENCE</scope>
    <source>
        <strain evidence="1">RCP-MX</strain>
    </source>
</reference>
<organism evidence="1 2">
    <name type="scientific">Paratrimastix pyriformis</name>
    <dbReference type="NCBI Taxonomy" id="342808"/>
    <lineage>
        <taxon>Eukaryota</taxon>
        <taxon>Metamonada</taxon>
        <taxon>Preaxostyla</taxon>
        <taxon>Paratrimastigidae</taxon>
        <taxon>Paratrimastix</taxon>
    </lineage>
</organism>
<keyword evidence="2" id="KW-1185">Reference proteome</keyword>
<dbReference type="Proteomes" id="UP001141327">
    <property type="component" value="Unassembled WGS sequence"/>
</dbReference>
<protein>
    <submittedName>
        <fullName evidence="1">Uncharacterized protein</fullName>
    </submittedName>
</protein>
<evidence type="ECO:0000313" key="1">
    <source>
        <dbReference type="EMBL" id="KAJ4453729.1"/>
    </source>
</evidence>
<dbReference type="EMBL" id="JAPMOS010000223">
    <property type="protein sequence ID" value="KAJ4453729.1"/>
    <property type="molecule type" value="Genomic_DNA"/>
</dbReference>
<sequence>MSNSFDKILDVSAVCVLAASVDFLGLVQAVARQVPEQKVGGSIPASDEVKSLKASPGPMADVKFDVGQRESIRVVRSLMFRGGLPRSRCDGDSAVTSVDTLPRARALSGPVEPLSRDLPQSEFEIRMSPSGTNGGARCGRTPWWENTSPALFSVQHDLRRAMACEITAVNDDLDDETSAFIEKHASFWMKKIHFLCFDELDDHRAIFRAWTS</sequence>
<proteinExistence type="predicted"/>
<comment type="caution">
    <text evidence="1">The sequence shown here is derived from an EMBL/GenBank/DDBJ whole genome shotgun (WGS) entry which is preliminary data.</text>
</comment>
<name>A0ABQ8U350_9EUKA</name>